<keyword evidence="3" id="KW-0285">Flavoprotein</keyword>
<dbReference type="SUPFAM" id="SSF55469">
    <property type="entry name" value="FMN-dependent nitroreductase-like"/>
    <property type="match status" value="1"/>
</dbReference>
<dbReference type="PANTHER" id="PTHR23026:SF125">
    <property type="entry name" value="OXYGEN-INSENSITIVE NAD(P)H NITROREDUCTASE"/>
    <property type="match status" value="1"/>
</dbReference>
<keyword evidence="4" id="KW-0288">FMN</keyword>
<dbReference type="GO" id="GO:0046256">
    <property type="term" value="P:2,4,6-trinitrotoluene catabolic process"/>
    <property type="evidence" value="ECO:0007669"/>
    <property type="project" value="TreeGrafter"/>
</dbReference>
<dbReference type="GO" id="GO:0005829">
    <property type="term" value="C:cytosol"/>
    <property type="evidence" value="ECO:0007669"/>
    <property type="project" value="TreeGrafter"/>
</dbReference>
<dbReference type="CDD" id="cd02149">
    <property type="entry name" value="NfsB-like"/>
    <property type="match status" value="1"/>
</dbReference>
<comment type="caution">
    <text evidence="9">The sequence shown here is derived from an EMBL/GenBank/DDBJ whole genome shotgun (WGS) entry which is preliminary data.</text>
</comment>
<protein>
    <submittedName>
        <fullName evidence="9">NAD(P)H-dependent oxidoreductase</fullName>
    </submittedName>
</protein>
<dbReference type="InterPro" id="IPR050627">
    <property type="entry name" value="Nitroreductase/BluB"/>
</dbReference>
<evidence type="ECO:0000256" key="7">
    <source>
        <dbReference type="ARBA" id="ARBA00023027"/>
    </source>
</evidence>
<evidence type="ECO:0000256" key="5">
    <source>
        <dbReference type="ARBA" id="ARBA00022857"/>
    </source>
</evidence>
<keyword evidence="6" id="KW-0560">Oxidoreductase</keyword>
<dbReference type="PANTHER" id="PTHR23026">
    <property type="entry name" value="NADPH NITROREDUCTASE"/>
    <property type="match status" value="1"/>
</dbReference>
<dbReference type="EMBL" id="PIEU01000125">
    <property type="protein sequence ID" value="PZL70029.1"/>
    <property type="molecule type" value="Genomic_DNA"/>
</dbReference>
<evidence type="ECO:0000313" key="10">
    <source>
        <dbReference type="Proteomes" id="UP000249828"/>
    </source>
</evidence>
<dbReference type="STRING" id="1077675.BCR22_05155"/>
<name>A0A2W4BE03_9ENTE</name>
<evidence type="ECO:0000256" key="4">
    <source>
        <dbReference type="ARBA" id="ARBA00022643"/>
    </source>
</evidence>
<dbReference type="Pfam" id="PF00881">
    <property type="entry name" value="Nitroreductase"/>
    <property type="match status" value="1"/>
</dbReference>
<keyword evidence="5" id="KW-0521">NADP</keyword>
<proteinExistence type="inferred from homology"/>
<dbReference type="AlphaFoldDB" id="A0A2W4BE03"/>
<gene>
    <name evidence="9" type="ORF">CI088_16100</name>
</gene>
<dbReference type="Proteomes" id="UP000249828">
    <property type="component" value="Unassembled WGS sequence"/>
</dbReference>
<reference evidence="9 10" key="1">
    <citation type="submission" date="2017-11" db="EMBL/GenBank/DDBJ databases">
        <title>Draft genome sequence of Enterococcus plantarum TRW2 strain isolated from lettuce.</title>
        <authorList>
            <person name="Kim E.B."/>
            <person name="Marco M.L."/>
            <person name="Williams T.R."/>
            <person name="You I.H."/>
        </authorList>
    </citation>
    <scope>NUCLEOTIDE SEQUENCE [LARGE SCALE GENOMIC DNA]</scope>
    <source>
        <strain evidence="9 10">TRW2</strain>
    </source>
</reference>
<dbReference type="InterPro" id="IPR000415">
    <property type="entry name" value="Nitroreductase-like"/>
</dbReference>
<keyword evidence="10" id="KW-1185">Reference proteome</keyword>
<evidence type="ECO:0000256" key="6">
    <source>
        <dbReference type="ARBA" id="ARBA00023002"/>
    </source>
</evidence>
<dbReference type="InterPro" id="IPR029479">
    <property type="entry name" value="Nitroreductase"/>
</dbReference>
<accession>A0A2W4BE03</accession>
<dbReference type="Gene3D" id="3.40.109.10">
    <property type="entry name" value="NADH Oxidase"/>
    <property type="match status" value="1"/>
</dbReference>
<comment type="cofactor">
    <cofactor evidence="1">
        <name>FMN</name>
        <dbReference type="ChEBI" id="CHEBI:58210"/>
    </cofactor>
</comment>
<keyword evidence="7" id="KW-0520">NAD</keyword>
<evidence type="ECO:0000313" key="9">
    <source>
        <dbReference type="EMBL" id="PZL70029.1"/>
    </source>
</evidence>
<evidence type="ECO:0000259" key="8">
    <source>
        <dbReference type="Pfam" id="PF00881"/>
    </source>
</evidence>
<dbReference type="GO" id="GO:0046857">
    <property type="term" value="F:oxidoreductase activity, acting on other nitrogenous compounds as donors, with NAD or NADP as acceptor"/>
    <property type="evidence" value="ECO:0007669"/>
    <property type="project" value="TreeGrafter"/>
</dbReference>
<evidence type="ECO:0000256" key="3">
    <source>
        <dbReference type="ARBA" id="ARBA00022630"/>
    </source>
</evidence>
<feature type="domain" description="Nitroreductase" evidence="8">
    <location>
        <begin position="23"/>
        <end position="186"/>
    </location>
</feature>
<dbReference type="InterPro" id="IPR033878">
    <property type="entry name" value="NfsB-like"/>
</dbReference>
<organism evidence="9 10">
    <name type="scientific">Enterococcus plantarum</name>
    <dbReference type="NCBI Taxonomy" id="1077675"/>
    <lineage>
        <taxon>Bacteria</taxon>
        <taxon>Bacillati</taxon>
        <taxon>Bacillota</taxon>
        <taxon>Bacilli</taxon>
        <taxon>Lactobacillales</taxon>
        <taxon>Enterococcaceae</taxon>
        <taxon>Enterococcus</taxon>
    </lineage>
</organism>
<sequence length="228" mass="25885">MEENKLTTNTPEKRQEILTAFEHRHATKGFDPAKKIPTEDWETILEAARLSPSSFGYEPWAFLLIENPQIKEELKEFAWGAINSLNGASHFIIALARKNVTAESAHVKHMVEDVFGLPFSADAPQTRMFKQFQTKDFDLNSERSLFDWASKQTYIPLANMMTTAALLNIDSCPIEGFDRVELEAYLSEKGLLDRSEFGVSYMLGLGYRSGKIPLKKRQAKETIFTTVV</sequence>
<comment type="similarity">
    <text evidence="2">Belongs to the nitroreductase family.</text>
</comment>
<evidence type="ECO:0000256" key="2">
    <source>
        <dbReference type="ARBA" id="ARBA00007118"/>
    </source>
</evidence>
<evidence type="ECO:0000256" key="1">
    <source>
        <dbReference type="ARBA" id="ARBA00001917"/>
    </source>
</evidence>